<sequence>MRELAKVLIEMKKAESTALRPINFDLLVKAVKAASKFNSEEDKYGAPTLCHEYFYIAERLL</sequence>
<dbReference type="EMBL" id="JAPWTK010000502">
    <property type="protein sequence ID" value="KAJ8939207.1"/>
    <property type="molecule type" value="Genomic_DNA"/>
</dbReference>
<name>A0AAV8XKT1_9CUCU</name>
<reference evidence="1" key="1">
    <citation type="journal article" date="2023" name="Insect Mol. Biol.">
        <title>Genome sequencing provides insights into the evolution of gene families encoding plant cell wall-degrading enzymes in longhorned beetles.</title>
        <authorList>
            <person name="Shin N.R."/>
            <person name="Okamura Y."/>
            <person name="Kirsch R."/>
            <person name="Pauchet Y."/>
        </authorList>
    </citation>
    <scope>NUCLEOTIDE SEQUENCE</scope>
    <source>
        <strain evidence="1">AMC_N1</strain>
    </source>
</reference>
<protein>
    <submittedName>
        <fullName evidence="1">Uncharacterized protein</fullName>
    </submittedName>
</protein>
<dbReference type="Proteomes" id="UP001162162">
    <property type="component" value="Unassembled WGS sequence"/>
</dbReference>
<proteinExistence type="predicted"/>
<comment type="caution">
    <text evidence="1">The sequence shown here is derived from an EMBL/GenBank/DDBJ whole genome shotgun (WGS) entry which is preliminary data.</text>
</comment>
<organism evidence="1 2">
    <name type="scientific">Aromia moschata</name>
    <dbReference type="NCBI Taxonomy" id="1265417"/>
    <lineage>
        <taxon>Eukaryota</taxon>
        <taxon>Metazoa</taxon>
        <taxon>Ecdysozoa</taxon>
        <taxon>Arthropoda</taxon>
        <taxon>Hexapoda</taxon>
        <taxon>Insecta</taxon>
        <taxon>Pterygota</taxon>
        <taxon>Neoptera</taxon>
        <taxon>Endopterygota</taxon>
        <taxon>Coleoptera</taxon>
        <taxon>Polyphaga</taxon>
        <taxon>Cucujiformia</taxon>
        <taxon>Chrysomeloidea</taxon>
        <taxon>Cerambycidae</taxon>
        <taxon>Cerambycinae</taxon>
        <taxon>Callichromatini</taxon>
        <taxon>Aromia</taxon>
    </lineage>
</organism>
<evidence type="ECO:0000313" key="1">
    <source>
        <dbReference type="EMBL" id="KAJ8939207.1"/>
    </source>
</evidence>
<evidence type="ECO:0000313" key="2">
    <source>
        <dbReference type="Proteomes" id="UP001162162"/>
    </source>
</evidence>
<dbReference type="AlphaFoldDB" id="A0AAV8XKT1"/>
<keyword evidence="2" id="KW-1185">Reference proteome</keyword>
<accession>A0AAV8XKT1</accession>
<gene>
    <name evidence="1" type="ORF">NQ318_019448</name>
</gene>